<feature type="non-terminal residue" evidence="3">
    <location>
        <position position="1"/>
    </location>
</feature>
<dbReference type="AlphaFoldDB" id="P92050"/>
<name>P92050_PERAM</name>
<organism evidence="3">
    <name type="scientific">Periplaneta americana</name>
    <name type="common">American cockroach</name>
    <name type="synonym">Blatta americana</name>
    <dbReference type="NCBI Taxonomy" id="6978"/>
    <lineage>
        <taxon>Eukaryota</taxon>
        <taxon>Metazoa</taxon>
        <taxon>Ecdysozoa</taxon>
        <taxon>Arthropoda</taxon>
        <taxon>Hexapoda</taxon>
        <taxon>Insecta</taxon>
        <taxon>Pterygota</taxon>
        <taxon>Neoptera</taxon>
        <taxon>Polyneoptera</taxon>
        <taxon>Dictyoptera</taxon>
        <taxon>Blattodea</taxon>
        <taxon>Blattoidea</taxon>
        <taxon>Blattidae</taxon>
        <taxon>Blattinae</taxon>
        <taxon>Periplaneta</taxon>
    </lineage>
</organism>
<dbReference type="InterPro" id="IPR016187">
    <property type="entry name" value="CTDL_fold"/>
</dbReference>
<evidence type="ECO:0000259" key="2">
    <source>
        <dbReference type="PROSITE" id="PS50041"/>
    </source>
</evidence>
<sequence length="238" mass="26383">WYAVVCCVFWCAKVCEGLQCALPHTSALKFSVISLRNETGHWIAQMQLGHDAGDKSAGPWEVDVDHTTAKCEDSESILISAKITAPPNTHTNQPKPVEIPIAPDYELVPGLGYYKLHTDVNTWHNAKMVCEEEGAHLVVINSEKEAQVLKNLWNKTPPAKITGGTHTDWAWIGFHDLYQEGEFVTIFNETLKSAGYSKFHPSDGKGGTSQNCGLIDRAVQLGDHSCEDKDPFFCEKEI</sequence>
<dbReference type="PANTHER" id="PTHR22803">
    <property type="entry name" value="MANNOSE, PHOSPHOLIPASE, LECTIN RECEPTOR RELATED"/>
    <property type="match status" value="1"/>
</dbReference>
<keyword evidence="1" id="KW-0732">Signal</keyword>
<proteinExistence type="evidence at transcript level"/>
<evidence type="ECO:0000313" key="3">
    <source>
        <dbReference type="EMBL" id="BAA18917.1"/>
    </source>
</evidence>
<dbReference type="InterPro" id="IPR001304">
    <property type="entry name" value="C-type_lectin-like"/>
</dbReference>
<protein>
    <submittedName>
        <fullName evidence="3">Lectin-related protein</fullName>
    </submittedName>
</protein>
<dbReference type="SUPFAM" id="SSF56436">
    <property type="entry name" value="C-type lectin-like"/>
    <property type="match status" value="1"/>
</dbReference>
<dbReference type="InterPro" id="IPR016186">
    <property type="entry name" value="C-type_lectin-like/link_sf"/>
</dbReference>
<dbReference type="CDD" id="cd00037">
    <property type="entry name" value="CLECT"/>
    <property type="match status" value="1"/>
</dbReference>
<accession>P92050</accession>
<dbReference type="SMART" id="SM00034">
    <property type="entry name" value="CLECT"/>
    <property type="match status" value="1"/>
</dbReference>
<feature type="domain" description="C-type lectin" evidence="2">
    <location>
        <begin position="114"/>
        <end position="235"/>
    </location>
</feature>
<feature type="signal peptide" evidence="1">
    <location>
        <begin position="1"/>
        <end position="17"/>
    </location>
</feature>
<dbReference type="InterPro" id="IPR050111">
    <property type="entry name" value="C-type_lectin/snaclec_domain"/>
</dbReference>
<reference evidence="3" key="1">
    <citation type="journal article" date="1996" name="Insect Biochem. Mol. Biol.">
        <title>Presence of the Periplaneta lectin-related protein family in the American cockroach Periplaneta americana.</title>
        <authorList>
            <person name="Kawasaki K."/>
            <person name="Kubo T."/>
            <person name="Natori S."/>
        </authorList>
    </citation>
    <scope>NUCLEOTIDE SEQUENCE</scope>
    <source>
        <tissue evidence="3">Fat body</tissue>
    </source>
</reference>
<evidence type="ECO:0000256" key="1">
    <source>
        <dbReference type="SAM" id="SignalP"/>
    </source>
</evidence>
<dbReference type="EMBL" id="D49516">
    <property type="protein sequence ID" value="BAA18917.1"/>
    <property type="molecule type" value="mRNA"/>
</dbReference>
<dbReference type="Gene3D" id="3.10.100.10">
    <property type="entry name" value="Mannose-Binding Protein A, subunit A"/>
    <property type="match status" value="1"/>
</dbReference>
<feature type="chain" id="PRO_5004161820" evidence="1">
    <location>
        <begin position="18"/>
        <end position="238"/>
    </location>
</feature>
<dbReference type="Pfam" id="PF00059">
    <property type="entry name" value="Lectin_C"/>
    <property type="match status" value="1"/>
</dbReference>
<dbReference type="PROSITE" id="PS50041">
    <property type="entry name" value="C_TYPE_LECTIN_2"/>
    <property type="match status" value="1"/>
</dbReference>